<comment type="caution">
    <text evidence="1">The sequence shown here is derived from an EMBL/GenBank/DDBJ whole genome shotgun (WGS) entry which is preliminary data.</text>
</comment>
<sequence>MIAREAVADSWQLAIQRLHPIPNPSSVNHPDIHGKVIAGYQGWFGAKGDGSGLGWRHYGGGDLGPGNCTFEMWPSTTEMGDQEKYPTPFRYEDGSVAHLFSSYHPDTVDRHFAWMQEYGIDGVMLQRFGTNLRSPQDFDFCTAVMDHVRTAAVKHGRSWAVMYDLSGMNASEVVPLIEQDWQRLLEHAKVTDDPGYLHDHGKPLIALWGVGFSDGRDYGLKECAKLIDDLKSDPIFGGNAIMLGVPYFWRDGNRDAVSDSELKEVLAKADIISPWAVGRYRGSAEVSKVLPDRIGGDLKWCAKSGCDYLPVIFPGFSWHNLQKSHGQKAELNAIDRESGKFLWQQAVEAKRSGADMLYVAMFDEVDEGTAIFKVSAHTPVGDSPFVSYGDLPEDHYLWLTGEIGKMLRGEIPVNDDMPAR</sequence>
<dbReference type="EMBL" id="JAENIJ010000002">
    <property type="protein sequence ID" value="MBK1881076.1"/>
    <property type="molecule type" value="Genomic_DNA"/>
</dbReference>
<keyword evidence="2" id="KW-1185">Reference proteome</keyword>
<organism evidence="1 2">
    <name type="scientific">Luteolibacter pohnpeiensis</name>
    <dbReference type="NCBI Taxonomy" id="454153"/>
    <lineage>
        <taxon>Bacteria</taxon>
        <taxon>Pseudomonadati</taxon>
        <taxon>Verrucomicrobiota</taxon>
        <taxon>Verrucomicrobiia</taxon>
        <taxon>Verrucomicrobiales</taxon>
        <taxon>Verrucomicrobiaceae</taxon>
        <taxon>Luteolibacter</taxon>
    </lineage>
</organism>
<gene>
    <name evidence="1" type="ORF">JIN85_01545</name>
</gene>
<dbReference type="Gene3D" id="3.20.20.80">
    <property type="entry name" value="Glycosidases"/>
    <property type="match status" value="1"/>
</dbReference>
<dbReference type="Proteomes" id="UP000603141">
    <property type="component" value="Unassembled WGS sequence"/>
</dbReference>
<dbReference type="CDD" id="cd11576">
    <property type="entry name" value="GH99_GH71_like_2"/>
    <property type="match status" value="1"/>
</dbReference>
<protein>
    <submittedName>
        <fullName evidence="1">Xylosidase/arabinosidase</fullName>
    </submittedName>
</protein>
<accession>A0A934VPJ6</accession>
<proteinExistence type="predicted"/>
<dbReference type="RefSeq" id="WP_200266914.1">
    <property type="nucleotide sequence ID" value="NZ_JAENIJ010000002.1"/>
</dbReference>
<dbReference type="AlphaFoldDB" id="A0A934VPJ6"/>
<evidence type="ECO:0000313" key="2">
    <source>
        <dbReference type="Proteomes" id="UP000603141"/>
    </source>
</evidence>
<reference evidence="1" key="1">
    <citation type="submission" date="2021-01" db="EMBL/GenBank/DDBJ databases">
        <title>Modified the classification status of verrucomicrobia.</title>
        <authorList>
            <person name="Feng X."/>
        </authorList>
    </citation>
    <scope>NUCLEOTIDE SEQUENCE</scope>
    <source>
        <strain evidence="1">KCTC 22041</strain>
    </source>
</reference>
<name>A0A934VPJ6_9BACT</name>
<evidence type="ECO:0000313" key="1">
    <source>
        <dbReference type="EMBL" id="MBK1881076.1"/>
    </source>
</evidence>